<evidence type="ECO:0000313" key="3">
    <source>
        <dbReference type="EMBL" id="TEB05530.1"/>
    </source>
</evidence>
<reference evidence="3 4" key="1">
    <citation type="journal article" date="2018" name="Environ. Microbiol.">
        <title>Novel energy conservation strategies and behaviour of Pelotomaculum schinkii driving syntrophic propionate catabolism.</title>
        <authorList>
            <person name="Hidalgo-Ahumada C.A.P."/>
            <person name="Nobu M.K."/>
            <person name="Narihiro T."/>
            <person name="Tamaki H."/>
            <person name="Liu W.T."/>
            <person name="Kamagata Y."/>
            <person name="Stams A.J.M."/>
            <person name="Imachi H."/>
            <person name="Sousa D.Z."/>
        </authorList>
    </citation>
    <scope>NUCLEOTIDE SEQUENCE [LARGE SCALE GENOMIC DNA]</scope>
    <source>
        <strain evidence="3 4">HH</strain>
    </source>
</reference>
<dbReference type="InterPro" id="IPR002052">
    <property type="entry name" value="DNA_methylase_N6_adenine_CS"/>
</dbReference>
<protein>
    <submittedName>
        <fullName evidence="3">Ribosomal RNA small subunit methyltransferase D</fullName>
        <ecNumber evidence="3">2.1.1.171</ecNumber>
    </submittedName>
</protein>
<sequence length="162" mass="17831">MRPTADRVKEALFNILREHVPGCCFLDLFAGSGSIGIEALSRGASVAVFVEANHRHAAIIKENLKACGLEPSARLITAKVTEALHLLAREGQAFDLVFLDPPYLKSLEAVTLADIDRYHLLKPGGMVIVESSKRDCLPQSVDGLRLLRAEKYGDTILSFFRR</sequence>
<dbReference type="GO" id="GO:0052913">
    <property type="term" value="F:16S rRNA (guanine(966)-N(2))-methyltransferase activity"/>
    <property type="evidence" value="ECO:0007669"/>
    <property type="project" value="UniProtKB-EC"/>
</dbReference>
<dbReference type="InterPro" id="IPR029063">
    <property type="entry name" value="SAM-dependent_MTases_sf"/>
</dbReference>
<dbReference type="PANTHER" id="PTHR43542:SF1">
    <property type="entry name" value="METHYLTRANSFERASE"/>
    <property type="match status" value="1"/>
</dbReference>
<organism evidence="3 4">
    <name type="scientific">Pelotomaculum schinkii</name>
    <dbReference type="NCBI Taxonomy" id="78350"/>
    <lineage>
        <taxon>Bacteria</taxon>
        <taxon>Bacillati</taxon>
        <taxon>Bacillota</taxon>
        <taxon>Clostridia</taxon>
        <taxon>Eubacteriales</taxon>
        <taxon>Desulfotomaculaceae</taxon>
        <taxon>Pelotomaculum</taxon>
    </lineage>
</organism>
<dbReference type="Proteomes" id="UP000298324">
    <property type="component" value="Unassembled WGS sequence"/>
</dbReference>
<dbReference type="CDD" id="cd02440">
    <property type="entry name" value="AdoMet_MTases"/>
    <property type="match status" value="1"/>
</dbReference>
<dbReference type="Gene3D" id="3.40.50.150">
    <property type="entry name" value="Vaccinia Virus protein VP39"/>
    <property type="match status" value="1"/>
</dbReference>
<dbReference type="GO" id="GO:0003676">
    <property type="term" value="F:nucleic acid binding"/>
    <property type="evidence" value="ECO:0007669"/>
    <property type="project" value="InterPro"/>
</dbReference>
<dbReference type="Pfam" id="PF03602">
    <property type="entry name" value="Cons_hypoth95"/>
    <property type="match status" value="1"/>
</dbReference>
<evidence type="ECO:0000313" key="4">
    <source>
        <dbReference type="Proteomes" id="UP000298324"/>
    </source>
</evidence>
<evidence type="ECO:0000256" key="1">
    <source>
        <dbReference type="ARBA" id="ARBA00022603"/>
    </source>
</evidence>
<dbReference type="InterPro" id="IPR004398">
    <property type="entry name" value="RNA_MeTrfase_RsmD"/>
</dbReference>
<evidence type="ECO:0000256" key="2">
    <source>
        <dbReference type="ARBA" id="ARBA00022679"/>
    </source>
</evidence>
<dbReference type="NCBIfam" id="TIGR00095">
    <property type="entry name" value="16S rRNA (guanine(966)-N(2))-methyltransferase RsmD"/>
    <property type="match status" value="1"/>
</dbReference>
<keyword evidence="1 3" id="KW-0489">Methyltransferase</keyword>
<accession>A0A4Y7RA53</accession>
<dbReference type="AlphaFoldDB" id="A0A4Y7RA53"/>
<dbReference type="PROSITE" id="PS00092">
    <property type="entry name" value="N6_MTASE"/>
    <property type="match status" value="1"/>
</dbReference>
<dbReference type="SUPFAM" id="SSF53335">
    <property type="entry name" value="S-adenosyl-L-methionine-dependent methyltransferases"/>
    <property type="match status" value="1"/>
</dbReference>
<proteinExistence type="predicted"/>
<dbReference type="PANTHER" id="PTHR43542">
    <property type="entry name" value="METHYLTRANSFERASE"/>
    <property type="match status" value="1"/>
</dbReference>
<dbReference type="EC" id="2.1.1.171" evidence="3"/>
<comment type="caution">
    <text evidence="3">The sequence shown here is derived from an EMBL/GenBank/DDBJ whole genome shotgun (WGS) entry which is preliminary data.</text>
</comment>
<dbReference type="EMBL" id="QFGA01000002">
    <property type="protein sequence ID" value="TEB05530.1"/>
    <property type="molecule type" value="Genomic_DNA"/>
</dbReference>
<dbReference type="PIRSF" id="PIRSF004553">
    <property type="entry name" value="CHP00095"/>
    <property type="match status" value="1"/>
</dbReference>
<keyword evidence="2 3" id="KW-0808">Transferase</keyword>
<keyword evidence="4" id="KW-1185">Reference proteome</keyword>
<gene>
    <name evidence="3" type="primary">rsmD</name>
    <name evidence="3" type="ORF">Psch_02571</name>
</gene>
<name>A0A4Y7RA53_9FIRM</name>